<name>A0A1H8GBR9_9PROT</name>
<dbReference type="PANTHER" id="PTHR43128">
    <property type="entry name" value="L-2-HYDROXYCARBOXYLATE DEHYDROGENASE (NAD(P)(+))"/>
    <property type="match status" value="1"/>
</dbReference>
<accession>A0A1H8GBR9</accession>
<dbReference type="PRINTS" id="PR00086">
    <property type="entry name" value="LLDHDRGNASE"/>
</dbReference>
<evidence type="ECO:0000313" key="10">
    <source>
        <dbReference type="EMBL" id="SEN41210.1"/>
    </source>
</evidence>
<evidence type="ECO:0000256" key="5">
    <source>
        <dbReference type="PIRSR" id="PIRSR000102-2"/>
    </source>
</evidence>
<evidence type="ECO:0000256" key="3">
    <source>
        <dbReference type="ARBA" id="ARBA00023027"/>
    </source>
</evidence>
<dbReference type="InterPro" id="IPR036291">
    <property type="entry name" value="NAD(P)-bd_dom_sf"/>
</dbReference>
<feature type="domain" description="Lactate/malate dehydrogenase C-terminal" evidence="9">
    <location>
        <begin position="144"/>
        <end position="301"/>
    </location>
</feature>
<dbReference type="GO" id="GO:0004459">
    <property type="term" value="F:L-lactate dehydrogenase (NAD+) activity"/>
    <property type="evidence" value="ECO:0007669"/>
    <property type="project" value="TreeGrafter"/>
</dbReference>
<feature type="domain" description="Lactate/malate dehydrogenase N-terminal" evidence="8">
    <location>
        <begin position="1"/>
        <end position="141"/>
    </location>
</feature>
<organism evidence="10 11">
    <name type="scientific">Nitrosomonas marina</name>
    <dbReference type="NCBI Taxonomy" id="917"/>
    <lineage>
        <taxon>Bacteria</taxon>
        <taxon>Pseudomonadati</taxon>
        <taxon>Pseudomonadota</taxon>
        <taxon>Betaproteobacteria</taxon>
        <taxon>Nitrosomonadales</taxon>
        <taxon>Nitrosomonadaceae</taxon>
        <taxon>Nitrosomonas</taxon>
    </lineage>
</organism>
<comment type="similarity">
    <text evidence="7">Belongs to the LDH/MDH superfamily.</text>
</comment>
<feature type="binding site" evidence="6">
    <location>
        <position position="94"/>
    </location>
    <ligand>
        <name>NAD(+)</name>
        <dbReference type="ChEBI" id="CHEBI:57540"/>
    </ligand>
</feature>
<feature type="binding site" evidence="5">
    <location>
        <position position="81"/>
    </location>
    <ligand>
        <name>substrate</name>
    </ligand>
</feature>
<sequence length="305" mass="33695">MKISIIGTGNVGSTIAYAVVLKGLCNHLVLAGRNVTKARGDALDLLHTLSFCERPMTIESSAIEEVRDSDILVITASAKGRGKMTSRMELGAGNVKLFKKMMPPLIQNNPAAIIVIISNPVDVLTYLTTQIAGLPSSRIMGIGTLVDSARFRVLLSHEEKIHPDDLRTYILGEHGPNQFPVFSNAFAGSERIADNPEHRRIFEEVTKAGFDVYNLKGYTNFAIATATSEVLKAIVFDDHRTMPLSIYFREWQGIEDNCFSIPVVVGRTGVIRHLQPKLNQVERTALEKTAALIRENINQLINQKK</sequence>
<evidence type="ECO:0000259" key="9">
    <source>
        <dbReference type="Pfam" id="PF02866"/>
    </source>
</evidence>
<dbReference type="SUPFAM" id="SSF51735">
    <property type="entry name" value="NAD(P)-binding Rossmann-fold domains"/>
    <property type="match status" value="1"/>
</dbReference>
<feature type="active site" description="Proton acceptor" evidence="4">
    <location>
        <position position="174"/>
    </location>
</feature>
<evidence type="ECO:0000313" key="11">
    <source>
        <dbReference type="Proteomes" id="UP000199459"/>
    </source>
</evidence>
<dbReference type="PIRSF" id="PIRSF000102">
    <property type="entry name" value="Lac_mal_DH"/>
    <property type="match status" value="1"/>
</dbReference>
<dbReference type="Gene3D" id="3.40.50.720">
    <property type="entry name" value="NAD(P)-binding Rossmann-like Domain"/>
    <property type="match status" value="1"/>
</dbReference>
<dbReference type="PANTHER" id="PTHR43128:SF16">
    <property type="entry name" value="L-LACTATE DEHYDROGENASE"/>
    <property type="match status" value="1"/>
</dbReference>
<evidence type="ECO:0000256" key="2">
    <source>
        <dbReference type="ARBA" id="ARBA00023002"/>
    </source>
</evidence>
<dbReference type="SUPFAM" id="SSF56327">
    <property type="entry name" value="LDH C-terminal domain-like"/>
    <property type="match status" value="1"/>
</dbReference>
<dbReference type="Pfam" id="PF00056">
    <property type="entry name" value="Ldh_1_N"/>
    <property type="match status" value="1"/>
</dbReference>
<keyword evidence="3 6" id="KW-0520">NAD</keyword>
<keyword evidence="2 7" id="KW-0560">Oxidoreductase</keyword>
<evidence type="ECO:0000259" key="8">
    <source>
        <dbReference type="Pfam" id="PF00056"/>
    </source>
</evidence>
<feature type="binding site" evidence="6">
    <location>
        <begin position="7"/>
        <end position="12"/>
    </location>
    <ligand>
        <name>NAD(+)</name>
        <dbReference type="ChEBI" id="CHEBI:57540"/>
    </ligand>
</feature>
<feature type="binding site" evidence="6">
    <location>
        <begin position="117"/>
        <end position="119"/>
    </location>
    <ligand>
        <name>NAD(+)</name>
        <dbReference type="ChEBI" id="CHEBI:57540"/>
    </ligand>
</feature>
<comment type="function">
    <text evidence="1">Catalyzes the reversible oxidation of malate to oxaloacetate.</text>
</comment>
<dbReference type="OrthoDB" id="9802969at2"/>
<evidence type="ECO:0000256" key="4">
    <source>
        <dbReference type="PIRSR" id="PIRSR000102-1"/>
    </source>
</evidence>
<feature type="binding site" evidence="5">
    <location>
        <position position="150"/>
    </location>
    <ligand>
        <name>substrate</name>
    </ligand>
</feature>
<dbReference type="STRING" id="917.SAMN05216326_10174"/>
<dbReference type="Gene3D" id="3.90.110.10">
    <property type="entry name" value="Lactate dehydrogenase/glycoside hydrolase, family 4, C-terminal"/>
    <property type="match status" value="1"/>
</dbReference>
<dbReference type="RefSeq" id="WP_090633200.1">
    <property type="nucleotide sequence ID" value="NZ_FOCP01000017.1"/>
</dbReference>
<dbReference type="GO" id="GO:0006089">
    <property type="term" value="P:lactate metabolic process"/>
    <property type="evidence" value="ECO:0007669"/>
    <property type="project" value="TreeGrafter"/>
</dbReference>
<protein>
    <submittedName>
        <fullName evidence="10">L-lactate dehydrogenase</fullName>
    </submittedName>
</protein>
<dbReference type="EMBL" id="FOCP01000017">
    <property type="protein sequence ID" value="SEN41210.1"/>
    <property type="molecule type" value="Genomic_DNA"/>
</dbReference>
<dbReference type="InterPro" id="IPR015955">
    <property type="entry name" value="Lactate_DH/Glyco_Ohase_4_C"/>
</dbReference>
<feature type="binding site" evidence="5">
    <location>
        <position position="119"/>
    </location>
    <ligand>
        <name>substrate</name>
    </ligand>
</feature>
<reference evidence="10 11" key="1">
    <citation type="submission" date="2016-10" db="EMBL/GenBank/DDBJ databases">
        <authorList>
            <person name="de Groot N.N."/>
        </authorList>
    </citation>
    <scope>NUCLEOTIDE SEQUENCE [LARGE SCALE GENOMIC DNA]</scope>
    <source>
        <strain evidence="10 11">Nm22</strain>
    </source>
</reference>
<dbReference type="InterPro" id="IPR001557">
    <property type="entry name" value="L-lactate/malate_DH"/>
</dbReference>
<dbReference type="Pfam" id="PF02866">
    <property type="entry name" value="Ldh_1_C"/>
    <property type="match status" value="1"/>
</dbReference>
<dbReference type="InterPro" id="IPR001236">
    <property type="entry name" value="Lactate/malate_DH_N"/>
</dbReference>
<dbReference type="Proteomes" id="UP000199459">
    <property type="component" value="Unassembled WGS sequence"/>
</dbReference>
<dbReference type="AlphaFoldDB" id="A0A1H8GBR9"/>
<evidence type="ECO:0000256" key="1">
    <source>
        <dbReference type="ARBA" id="ARBA00003966"/>
    </source>
</evidence>
<gene>
    <name evidence="10" type="ORF">SAMN05216325_11732</name>
</gene>
<evidence type="ECO:0000256" key="6">
    <source>
        <dbReference type="PIRSR" id="PIRSR000102-3"/>
    </source>
</evidence>
<dbReference type="InterPro" id="IPR022383">
    <property type="entry name" value="Lactate/malate_DH_C"/>
</dbReference>
<feature type="binding site" evidence="5">
    <location>
        <position position="87"/>
    </location>
    <ligand>
        <name>substrate</name>
    </ligand>
</feature>
<proteinExistence type="inferred from homology"/>
<evidence type="ECO:0000256" key="7">
    <source>
        <dbReference type="RuleBase" id="RU003369"/>
    </source>
</evidence>
<dbReference type="CDD" id="cd00300">
    <property type="entry name" value="LDH_like"/>
    <property type="match status" value="1"/>
</dbReference>